<dbReference type="Gene3D" id="3.80.10.10">
    <property type="entry name" value="Ribonuclease Inhibitor"/>
    <property type="match status" value="2"/>
</dbReference>
<sequence length="241" mass="27257">MDGQHHLLQELFISESCDSDASFSLLDSFPNLMRVQIWWCEKMESIVVSRSLSCLRSLYIEDCGSLKSMSTLWMAAPQLEDLIIKGCKEMDLSATGNPHCSLRSLQISYCEKLADSAPFMNSQFHGLTYLRIQGRFHESVKRLPKEGWLPTSLESLELSSIYSMETLECKGLAHLTSLQTLAICHCPKLESIDGEKLPASLIRLTIIQTPSLGERCQMKDPQIWPKISHIPSIQVDHRLIC</sequence>
<protein>
    <submittedName>
        <fullName evidence="1">Uncharacterized protein</fullName>
    </submittedName>
</protein>
<organism evidence="1 2">
    <name type="scientific">Stylosanthes scabra</name>
    <dbReference type="NCBI Taxonomy" id="79078"/>
    <lineage>
        <taxon>Eukaryota</taxon>
        <taxon>Viridiplantae</taxon>
        <taxon>Streptophyta</taxon>
        <taxon>Embryophyta</taxon>
        <taxon>Tracheophyta</taxon>
        <taxon>Spermatophyta</taxon>
        <taxon>Magnoliopsida</taxon>
        <taxon>eudicotyledons</taxon>
        <taxon>Gunneridae</taxon>
        <taxon>Pentapetalae</taxon>
        <taxon>rosids</taxon>
        <taxon>fabids</taxon>
        <taxon>Fabales</taxon>
        <taxon>Fabaceae</taxon>
        <taxon>Papilionoideae</taxon>
        <taxon>50 kb inversion clade</taxon>
        <taxon>dalbergioids sensu lato</taxon>
        <taxon>Dalbergieae</taxon>
        <taxon>Pterocarpus clade</taxon>
        <taxon>Stylosanthes</taxon>
    </lineage>
</organism>
<reference evidence="1 2" key="1">
    <citation type="journal article" date="2023" name="Plants (Basel)">
        <title>Bridging the Gap: Combining Genomics and Transcriptomics Approaches to Understand Stylosanthes scabra, an Orphan Legume from the Brazilian Caatinga.</title>
        <authorList>
            <person name="Ferreira-Neto J.R.C."/>
            <person name="da Silva M.D."/>
            <person name="Binneck E."/>
            <person name="de Melo N.F."/>
            <person name="da Silva R.H."/>
            <person name="de Melo A.L.T.M."/>
            <person name="Pandolfi V."/>
            <person name="Bustamante F.O."/>
            <person name="Brasileiro-Vidal A.C."/>
            <person name="Benko-Iseppon A.M."/>
        </authorList>
    </citation>
    <scope>NUCLEOTIDE SEQUENCE [LARGE SCALE GENOMIC DNA]</scope>
    <source>
        <tissue evidence="1">Leaves</tissue>
    </source>
</reference>
<comment type="caution">
    <text evidence="1">The sequence shown here is derived from an EMBL/GenBank/DDBJ whole genome shotgun (WGS) entry which is preliminary data.</text>
</comment>
<dbReference type="SUPFAM" id="SSF52047">
    <property type="entry name" value="RNI-like"/>
    <property type="match status" value="1"/>
</dbReference>
<gene>
    <name evidence="1" type="ORF">PIB30_025706</name>
</gene>
<name>A0ABU6YAG2_9FABA</name>
<proteinExistence type="predicted"/>
<accession>A0ABU6YAG2</accession>
<dbReference type="PANTHER" id="PTHR34630:SF17">
    <property type="entry name" value="OS06G0304700 PROTEIN"/>
    <property type="match status" value="1"/>
</dbReference>
<keyword evidence="2" id="KW-1185">Reference proteome</keyword>
<dbReference type="PANTHER" id="PTHR34630">
    <property type="entry name" value="OS11G0677101 PROTEIN"/>
    <property type="match status" value="1"/>
</dbReference>
<evidence type="ECO:0000313" key="1">
    <source>
        <dbReference type="EMBL" id="MED6206330.1"/>
    </source>
</evidence>
<evidence type="ECO:0000313" key="2">
    <source>
        <dbReference type="Proteomes" id="UP001341840"/>
    </source>
</evidence>
<dbReference type="Proteomes" id="UP001341840">
    <property type="component" value="Unassembled WGS sequence"/>
</dbReference>
<dbReference type="InterPro" id="IPR032675">
    <property type="entry name" value="LRR_dom_sf"/>
</dbReference>
<dbReference type="EMBL" id="JASCZI010241750">
    <property type="protein sequence ID" value="MED6206330.1"/>
    <property type="molecule type" value="Genomic_DNA"/>
</dbReference>